<proteinExistence type="predicted"/>
<dbReference type="EMBL" id="FOXU01000002">
    <property type="protein sequence ID" value="SFQ37894.1"/>
    <property type="molecule type" value="Genomic_DNA"/>
</dbReference>
<dbReference type="PROSITE" id="PS51071">
    <property type="entry name" value="HTH_RPIR"/>
    <property type="match status" value="1"/>
</dbReference>
<dbReference type="RefSeq" id="WP_093536374.1">
    <property type="nucleotide sequence ID" value="NZ_FOXU01000002.1"/>
</dbReference>
<dbReference type="InterPro" id="IPR009057">
    <property type="entry name" value="Homeodomain-like_sf"/>
</dbReference>
<dbReference type="InterPro" id="IPR001347">
    <property type="entry name" value="SIS_dom"/>
</dbReference>
<dbReference type="InterPro" id="IPR047640">
    <property type="entry name" value="RpiR-like"/>
</dbReference>
<dbReference type="SUPFAM" id="SSF46689">
    <property type="entry name" value="Homeodomain-like"/>
    <property type="match status" value="1"/>
</dbReference>
<dbReference type="PANTHER" id="PTHR30514:SF1">
    <property type="entry name" value="HTH-TYPE TRANSCRIPTIONAL REGULATOR HEXR-RELATED"/>
    <property type="match status" value="1"/>
</dbReference>
<feature type="domain" description="SIS" evidence="5">
    <location>
        <begin position="127"/>
        <end position="267"/>
    </location>
</feature>
<dbReference type="InterPro" id="IPR035472">
    <property type="entry name" value="RpiR-like_SIS"/>
</dbReference>
<name>A0A1I5Y174_9BACI</name>
<sequence>MPKTEKVNPLLIIKSVYNSLTKTEQKVADYIMIHHEEAVYSSVTDLAEVVGVGETTVLRFCRKLGYRGFQEFKLAVAQNLMEVDEQVYGKIDEQDSVGIVAKKIATQNVSALNDTVALLRESTLQAAVDKINSAKKIYFFGVGSSGVTALDGKHRLMRLGYNTEHVSDSHIMSMTASLLGEEDLLIAISSSGSTKDVVDAIEIAKENNACIICITNQARSPITKYADLILLAANKESPFEGGIFSSKIAQLLLLDILATNAALCNKEQASKAIKSTAESVLDKLY</sequence>
<dbReference type="Pfam" id="PF01380">
    <property type="entry name" value="SIS"/>
    <property type="match status" value="1"/>
</dbReference>
<dbReference type="InterPro" id="IPR000281">
    <property type="entry name" value="HTH_RpiR"/>
</dbReference>
<dbReference type="InterPro" id="IPR046348">
    <property type="entry name" value="SIS_dom_sf"/>
</dbReference>
<organism evidence="6 7">
    <name type="scientific">Psychrobacillus psychrotolerans</name>
    <dbReference type="NCBI Taxonomy" id="126156"/>
    <lineage>
        <taxon>Bacteria</taxon>
        <taxon>Bacillati</taxon>
        <taxon>Bacillota</taxon>
        <taxon>Bacilli</taxon>
        <taxon>Bacillales</taxon>
        <taxon>Bacillaceae</taxon>
        <taxon>Psychrobacillus</taxon>
    </lineage>
</organism>
<dbReference type="AlphaFoldDB" id="A0A1I5Y174"/>
<dbReference type="Gene3D" id="1.10.10.10">
    <property type="entry name" value="Winged helix-like DNA-binding domain superfamily/Winged helix DNA-binding domain"/>
    <property type="match status" value="1"/>
</dbReference>
<reference evidence="7" key="1">
    <citation type="submission" date="2016-10" db="EMBL/GenBank/DDBJ databases">
        <authorList>
            <person name="Varghese N."/>
            <person name="Submissions S."/>
        </authorList>
    </citation>
    <scope>NUCLEOTIDE SEQUENCE [LARGE SCALE GENOMIC DNA]</scope>
    <source>
        <strain evidence="7">DSM 11706</strain>
    </source>
</reference>
<keyword evidence="7" id="KW-1185">Reference proteome</keyword>
<dbReference type="CDD" id="cd05013">
    <property type="entry name" value="SIS_RpiR"/>
    <property type="match status" value="1"/>
</dbReference>
<evidence type="ECO:0000313" key="7">
    <source>
        <dbReference type="Proteomes" id="UP000198734"/>
    </source>
</evidence>
<dbReference type="InterPro" id="IPR036388">
    <property type="entry name" value="WH-like_DNA-bd_sf"/>
</dbReference>
<evidence type="ECO:0000259" key="5">
    <source>
        <dbReference type="PROSITE" id="PS51464"/>
    </source>
</evidence>
<dbReference type="GO" id="GO:0003677">
    <property type="term" value="F:DNA binding"/>
    <property type="evidence" value="ECO:0007669"/>
    <property type="project" value="UniProtKB-KW"/>
</dbReference>
<keyword evidence="1" id="KW-0805">Transcription regulation</keyword>
<dbReference type="Gene3D" id="3.40.50.10490">
    <property type="entry name" value="Glucose-6-phosphate isomerase like protein, domain 1"/>
    <property type="match status" value="1"/>
</dbReference>
<feature type="domain" description="HTH rpiR-type" evidence="4">
    <location>
        <begin position="7"/>
        <end position="83"/>
    </location>
</feature>
<dbReference type="PROSITE" id="PS00356">
    <property type="entry name" value="HTH_LACI_1"/>
    <property type="match status" value="1"/>
</dbReference>
<dbReference type="GO" id="GO:1901135">
    <property type="term" value="P:carbohydrate derivative metabolic process"/>
    <property type="evidence" value="ECO:0007669"/>
    <property type="project" value="InterPro"/>
</dbReference>
<evidence type="ECO:0000256" key="1">
    <source>
        <dbReference type="ARBA" id="ARBA00023015"/>
    </source>
</evidence>
<dbReference type="PANTHER" id="PTHR30514">
    <property type="entry name" value="GLUCOKINASE"/>
    <property type="match status" value="1"/>
</dbReference>
<dbReference type="Proteomes" id="UP000198734">
    <property type="component" value="Unassembled WGS sequence"/>
</dbReference>
<dbReference type="SUPFAM" id="SSF53697">
    <property type="entry name" value="SIS domain"/>
    <property type="match status" value="1"/>
</dbReference>
<keyword evidence="2" id="KW-0238">DNA-binding</keyword>
<evidence type="ECO:0000256" key="3">
    <source>
        <dbReference type="ARBA" id="ARBA00023163"/>
    </source>
</evidence>
<accession>A0A1I5Y174</accession>
<dbReference type="OrthoDB" id="3684496at2"/>
<keyword evidence="3" id="KW-0804">Transcription</keyword>
<dbReference type="STRING" id="126156.SAMN05421670_1834"/>
<dbReference type="GO" id="GO:0003700">
    <property type="term" value="F:DNA-binding transcription factor activity"/>
    <property type="evidence" value="ECO:0007669"/>
    <property type="project" value="InterPro"/>
</dbReference>
<evidence type="ECO:0000256" key="2">
    <source>
        <dbReference type="ARBA" id="ARBA00023125"/>
    </source>
</evidence>
<protein>
    <submittedName>
        <fullName evidence="6">Transcriptional regulator, RpiR family</fullName>
    </submittedName>
</protein>
<evidence type="ECO:0000259" key="4">
    <source>
        <dbReference type="PROSITE" id="PS51071"/>
    </source>
</evidence>
<dbReference type="PROSITE" id="PS51464">
    <property type="entry name" value="SIS"/>
    <property type="match status" value="1"/>
</dbReference>
<dbReference type="GO" id="GO:0097367">
    <property type="term" value="F:carbohydrate derivative binding"/>
    <property type="evidence" value="ECO:0007669"/>
    <property type="project" value="InterPro"/>
</dbReference>
<dbReference type="Pfam" id="PF01418">
    <property type="entry name" value="HTH_6"/>
    <property type="match status" value="1"/>
</dbReference>
<gene>
    <name evidence="6" type="ORF">SAMN05421670_1834</name>
</gene>
<evidence type="ECO:0000313" key="6">
    <source>
        <dbReference type="EMBL" id="SFQ37894.1"/>
    </source>
</evidence>